<protein>
    <submittedName>
        <fullName evidence="1">Glycoside hydrolase</fullName>
    </submittedName>
</protein>
<proteinExistence type="predicted"/>
<gene>
    <name evidence="1" type="ORF">Q4Q35_07215</name>
</gene>
<dbReference type="RefSeq" id="WP_303277288.1">
    <property type="nucleotide sequence ID" value="NZ_JAUOEK010000082.1"/>
</dbReference>
<accession>A0ABT8W8Y6</accession>
<organism evidence="1 2">
    <name type="scientific">Flavivirga aquimarina</name>
    <dbReference type="NCBI Taxonomy" id="2027862"/>
    <lineage>
        <taxon>Bacteria</taxon>
        <taxon>Pseudomonadati</taxon>
        <taxon>Bacteroidota</taxon>
        <taxon>Flavobacteriia</taxon>
        <taxon>Flavobacteriales</taxon>
        <taxon>Flavobacteriaceae</taxon>
        <taxon>Flavivirga</taxon>
    </lineage>
</organism>
<reference evidence="1" key="1">
    <citation type="submission" date="2023-07" db="EMBL/GenBank/DDBJ databases">
        <title>Two novel species in the genus Flavivirga.</title>
        <authorList>
            <person name="Kwon K."/>
        </authorList>
    </citation>
    <scope>NUCLEOTIDE SEQUENCE</scope>
    <source>
        <strain evidence="1">KCTC 52353</strain>
    </source>
</reference>
<dbReference type="InterPro" id="IPR029455">
    <property type="entry name" value="GHL15"/>
</dbReference>
<sequence>MKHLLVKGLIIVVLFFSACKSQEKVAEHVNTNESHAMLPDFSWDTMPLYMHLRKATAFTNEEINYLAKFPLITFEKTTGSKTYGSTEEGTIQAAKSVKAINPNTKILYYKNVVINWGGYKEDDAFLKKNPEALLFNNRGDKALMPNKKTGFFDLSKDKVRSHWLNHVNKITSSPYIDGVFLDANIKVLVPGFFNSRVGKEKQKEIESGYLTMMEELNTQLGKDNILLANILRVRPEFKDVGREYLRFFDGTYLEGFEHENFGMTYEDYLAKGIDAFQKTAREGKIVAMSIGLGKALDNAKVGIDDARKKINKDDNINERLNYLLAIFLVCAEEYSYVYPHDGYNSLTSATWLKTFSQYEKNLGAPKGYAIRDGYIYTRSFEHLDVWLDIENQTAQLNWK</sequence>
<name>A0ABT8W8Y6_9FLAO</name>
<dbReference type="GO" id="GO:0016787">
    <property type="term" value="F:hydrolase activity"/>
    <property type="evidence" value="ECO:0007669"/>
    <property type="project" value="UniProtKB-KW"/>
</dbReference>
<keyword evidence="1" id="KW-0378">Hydrolase</keyword>
<dbReference type="Proteomes" id="UP001176883">
    <property type="component" value="Unassembled WGS sequence"/>
</dbReference>
<evidence type="ECO:0000313" key="2">
    <source>
        <dbReference type="Proteomes" id="UP001176883"/>
    </source>
</evidence>
<dbReference type="PROSITE" id="PS51257">
    <property type="entry name" value="PROKAR_LIPOPROTEIN"/>
    <property type="match status" value="1"/>
</dbReference>
<comment type="caution">
    <text evidence="1">The sequence shown here is derived from an EMBL/GenBank/DDBJ whole genome shotgun (WGS) entry which is preliminary data.</text>
</comment>
<dbReference type="Pfam" id="PF14885">
    <property type="entry name" value="GHL15"/>
    <property type="match status" value="1"/>
</dbReference>
<keyword evidence="2" id="KW-1185">Reference proteome</keyword>
<dbReference type="EMBL" id="JAUOEK010000082">
    <property type="protein sequence ID" value="MDO5969591.1"/>
    <property type="molecule type" value="Genomic_DNA"/>
</dbReference>
<evidence type="ECO:0000313" key="1">
    <source>
        <dbReference type="EMBL" id="MDO5969591.1"/>
    </source>
</evidence>